<dbReference type="EMBL" id="PNBA02000006">
    <property type="protein sequence ID" value="KAG6421737.1"/>
    <property type="molecule type" value="Genomic_DNA"/>
</dbReference>
<evidence type="ECO:0008006" key="5">
    <source>
        <dbReference type="Google" id="ProtNLM"/>
    </source>
</evidence>
<gene>
    <name evidence="3" type="ORF">SASPL_118294</name>
</gene>
<protein>
    <recommendedName>
        <fullName evidence="5">Very-long-chain 3-oxoacyl-CoA reductase</fullName>
    </recommendedName>
</protein>
<dbReference type="GO" id="GO:0045703">
    <property type="term" value="F:ketoreductase activity"/>
    <property type="evidence" value="ECO:0007669"/>
    <property type="project" value="TreeGrafter"/>
</dbReference>
<evidence type="ECO:0000313" key="3">
    <source>
        <dbReference type="EMBL" id="KAG6421737.1"/>
    </source>
</evidence>
<dbReference type="AlphaFoldDB" id="A0A8X8ZYB6"/>
<reference evidence="3" key="1">
    <citation type="submission" date="2018-01" db="EMBL/GenBank/DDBJ databases">
        <authorList>
            <person name="Mao J.F."/>
        </authorList>
    </citation>
    <scope>NUCLEOTIDE SEQUENCE</scope>
    <source>
        <strain evidence="3">Huo1</strain>
        <tissue evidence="3">Leaf</tissue>
    </source>
</reference>
<dbReference type="PANTHER" id="PTHR43899">
    <property type="entry name" value="RH59310P"/>
    <property type="match status" value="1"/>
</dbReference>
<organism evidence="3">
    <name type="scientific">Salvia splendens</name>
    <name type="common">Scarlet sage</name>
    <dbReference type="NCBI Taxonomy" id="180675"/>
    <lineage>
        <taxon>Eukaryota</taxon>
        <taxon>Viridiplantae</taxon>
        <taxon>Streptophyta</taxon>
        <taxon>Embryophyta</taxon>
        <taxon>Tracheophyta</taxon>
        <taxon>Spermatophyta</taxon>
        <taxon>Magnoliopsida</taxon>
        <taxon>eudicotyledons</taxon>
        <taxon>Gunneridae</taxon>
        <taxon>Pentapetalae</taxon>
        <taxon>asterids</taxon>
        <taxon>lamiids</taxon>
        <taxon>Lamiales</taxon>
        <taxon>Lamiaceae</taxon>
        <taxon>Nepetoideae</taxon>
        <taxon>Mentheae</taxon>
        <taxon>Salviinae</taxon>
        <taxon>Salvia</taxon>
        <taxon>Salvia subgen. Calosphace</taxon>
        <taxon>core Calosphace</taxon>
    </lineage>
</organism>
<keyword evidence="4" id="KW-1185">Reference proteome</keyword>
<evidence type="ECO:0000313" key="4">
    <source>
        <dbReference type="Proteomes" id="UP000298416"/>
    </source>
</evidence>
<proteinExistence type="inferred from homology"/>
<reference evidence="3" key="2">
    <citation type="submission" date="2020-08" db="EMBL/GenBank/DDBJ databases">
        <title>Plant Genome Project.</title>
        <authorList>
            <person name="Zhang R.-G."/>
        </authorList>
    </citation>
    <scope>NUCLEOTIDE SEQUENCE</scope>
    <source>
        <strain evidence="3">Huo1</strain>
        <tissue evidence="3">Leaf</tissue>
    </source>
</reference>
<dbReference type="InterPro" id="IPR051019">
    <property type="entry name" value="VLCFA-Steroid_DH"/>
</dbReference>
<evidence type="ECO:0000256" key="1">
    <source>
        <dbReference type="ARBA" id="ARBA00006484"/>
    </source>
</evidence>
<name>A0A8X8ZYB6_SALSN</name>
<evidence type="ECO:0000256" key="2">
    <source>
        <dbReference type="ARBA" id="ARBA00023002"/>
    </source>
</evidence>
<sequence>MALIRRSSFFVPSADGYARAALRWIGCEPRYTLYWPHTLLWVVTNSQPEPVIDAWRLKFCLDIRKRGQVKDLRKRE</sequence>
<dbReference type="GO" id="GO:0005783">
    <property type="term" value="C:endoplasmic reticulum"/>
    <property type="evidence" value="ECO:0007669"/>
    <property type="project" value="TreeGrafter"/>
</dbReference>
<comment type="caution">
    <text evidence="3">The sequence shown here is derived from an EMBL/GenBank/DDBJ whole genome shotgun (WGS) entry which is preliminary data.</text>
</comment>
<dbReference type="PANTHER" id="PTHR43899:SF13">
    <property type="entry name" value="RH59310P"/>
    <property type="match status" value="1"/>
</dbReference>
<keyword evidence="2" id="KW-0560">Oxidoreductase</keyword>
<dbReference type="Proteomes" id="UP000298416">
    <property type="component" value="Unassembled WGS sequence"/>
</dbReference>
<comment type="similarity">
    <text evidence="1">Belongs to the short-chain dehydrogenases/reductases (SDR) family.</text>
</comment>
<accession>A0A8X8ZYB6</accession>